<proteinExistence type="predicted"/>
<keyword evidence="3" id="KW-1185">Reference proteome</keyword>
<sequence>MITNNSELALQQAMQLPSQTNTEKQGCSQPPESKGQEFAEIMNTLKQQKSG</sequence>
<protein>
    <submittedName>
        <fullName evidence="2">Uncharacterized protein</fullName>
    </submittedName>
</protein>
<dbReference type="EMBL" id="MIPY01000052">
    <property type="protein sequence ID" value="OES25243.1"/>
    <property type="molecule type" value="Genomic_DNA"/>
</dbReference>
<feature type="compositionally biased region" description="Polar residues" evidence="1">
    <location>
        <begin position="1"/>
        <end position="31"/>
    </location>
</feature>
<dbReference type="GeneID" id="56269389"/>
<dbReference type="Proteomes" id="UP000095392">
    <property type="component" value="Unassembled WGS sequence"/>
</dbReference>
<dbReference type="AlphaFoldDB" id="A0A1E7D7Y4"/>
<reference evidence="2 3" key="1">
    <citation type="submission" date="2016-09" db="EMBL/GenBank/DDBJ databases">
        <title>Draft Genome Sequence of four Alteromonas macleodii strains isolated from copper coupons and grown long-term at elevated copper levels.</title>
        <authorList>
            <person name="Cusick K."/>
            <person name="Dale J."/>
            <person name="Little B."/>
            <person name="Biffinger J."/>
        </authorList>
    </citation>
    <scope>NUCLEOTIDE SEQUENCE [LARGE SCALE GENOMIC DNA]</scope>
    <source>
        <strain evidence="2 3">KCP01</strain>
    </source>
</reference>
<evidence type="ECO:0000256" key="1">
    <source>
        <dbReference type="SAM" id="MobiDB-lite"/>
    </source>
</evidence>
<dbReference type="RefSeq" id="WP_012516914.1">
    <property type="nucleotide sequence ID" value="NZ_CP012203.1"/>
</dbReference>
<accession>A0A1E7D7Y4</accession>
<organism evidence="2 3">
    <name type="scientific">Alteromonas macleodii</name>
    <name type="common">Pseudoalteromonas macleodii</name>
    <dbReference type="NCBI Taxonomy" id="28108"/>
    <lineage>
        <taxon>Bacteria</taxon>
        <taxon>Pseudomonadati</taxon>
        <taxon>Pseudomonadota</taxon>
        <taxon>Gammaproteobacteria</taxon>
        <taxon>Alteromonadales</taxon>
        <taxon>Alteromonadaceae</taxon>
        <taxon>Alteromonas/Salinimonas group</taxon>
        <taxon>Alteromonas</taxon>
    </lineage>
</organism>
<name>A0A1E7D7Y4_ALTMA</name>
<feature type="region of interest" description="Disordered" evidence="1">
    <location>
        <begin position="1"/>
        <end position="36"/>
    </location>
</feature>
<evidence type="ECO:0000313" key="3">
    <source>
        <dbReference type="Proteomes" id="UP000095392"/>
    </source>
</evidence>
<gene>
    <name evidence="2" type="ORF">BFV95_4454</name>
</gene>
<evidence type="ECO:0000313" key="2">
    <source>
        <dbReference type="EMBL" id="OES25243.1"/>
    </source>
</evidence>
<comment type="caution">
    <text evidence="2">The sequence shown here is derived from an EMBL/GenBank/DDBJ whole genome shotgun (WGS) entry which is preliminary data.</text>
</comment>